<dbReference type="Proteomes" id="UP000324091">
    <property type="component" value="Chromosome 4"/>
</dbReference>
<reference evidence="1 2" key="1">
    <citation type="submission" date="2019-04" db="EMBL/GenBank/DDBJ databases">
        <title>Chromosome genome assembly for Takifugu flavidus.</title>
        <authorList>
            <person name="Xiao S."/>
        </authorList>
    </citation>
    <scope>NUCLEOTIDE SEQUENCE [LARGE SCALE GENOMIC DNA]</scope>
    <source>
        <strain evidence="1">HTHZ2018</strain>
        <tissue evidence="1">Muscle</tissue>
    </source>
</reference>
<evidence type="ECO:0000313" key="2">
    <source>
        <dbReference type="Proteomes" id="UP000324091"/>
    </source>
</evidence>
<comment type="caution">
    <text evidence="1">The sequence shown here is derived from an EMBL/GenBank/DDBJ whole genome shotgun (WGS) entry which is preliminary data.</text>
</comment>
<keyword evidence="2" id="KW-1185">Reference proteome</keyword>
<gene>
    <name evidence="1" type="ORF">D4764_04G0011460</name>
</gene>
<dbReference type="AlphaFoldDB" id="A0A5C6N6C4"/>
<accession>A0A5C6N6C4</accession>
<dbReference type="EMBL" id="RHFK02000017">
    <property type="protein sequence ID" value="TWW62499.1"/>
    <property type="molecule type" value="Genomic_DNA"/>
</dbReference>
<proteinExistence type="predicted"/>
<sequence length="181" mass="19824">MIRHDHEQHEPALMKLWPPSFWPDQRSSSRALTSRLLSEKPFSLPISQDLLLPSEGNQLASTWPRLGSSAADWLRTEKPQEPLAQAAGWSRDRLDSGLFRARGGTLLEVVIPADVENIDQGPAEASVGGYMVPSEHRWSVTAVFFSPAPVEGNIQSAVGTRSPVALGDLWLSSTACLDVEE</sequence>
<evidence type="ECO:0000313" key="1">
    <source>
        <dbReference type="EMBL" id="TWW62499.1"/>
    </source>
</evidence>
<protein>
    <submittedName>
        <fullName evidence="1">Uncharacterized protein</fullName>
    </submittedName>
</protein>
<organism evidence="1 2">
    <name type="scientific">Takifugu flavidus</name>
    <name type="common">sansaifugu</name>
    <dbReference type="NCBI Taxonomy" id="433684"/>
    <lineage>
        <taxon>Eukaryota</taxon>
        <taxon>Metazoa</taxon>
        <taxon>Chordata</taxon>
        <taxon>Craniata</taxon>
        <taxon>Vertebrata</taxon>
        <taxon>Euteleostomi</taxon>
        <taxon>Actinopterygii</taxon>
        <taxon>Neopterygii</taxon>
        <taxon>Teleostei</taxon>
        <taxon>Neoteleostei</taxon>
        <taxon>Acanthomorphata</taxon>
        <taxon>Eupercaria</taxon>
        <taxon>Tetraodontiformes</taxon>
        <taxon>Tetradontoidea</taxon>
        <taxon>Tetraodontidae</taxon>
        <taxon>Takifugu</taxon>
    </lineage>
</organism>
<name>A0A5C6N6C4_9TELE</name>